<dbReference type="PANTHER" id="PTHR34874">
    <property type="entry name" value="PROTEIN YCHN"/>
    <property type="match status" value="1"/>
</dbReference>
<accession>A0A558B8K2</accession>
<dbReference type="GO" id="GO:1990228">
    <property type="term" value="C:sulfurtransferase complex"/>
    <property type="evidence" value="ECO:0007669"/>
    <property type="project" value="TreeGrafter"/>
</dbReference>
<organism evidence="5 6">
    <name type="scientific">Marinobacter vinifirmus</name>
    <dbReference type="NCBI Taxonomy" id="355591"/>
    <lineage>
        <taxon>Bacteria</taxon>
        <taxon>Pseudomonadati</taxon>
        <taxon>Pseudomonadota</taxon>
        <taxon>Gammaproteobacteria</taxon>
        <taxon>Pseudomonadales</taxon>
        <taxon>Marinobacteraceae</taxon>
        <taxon>Marinobacter</taxon>
    </lineage>
</organism>
<dbReference type="NCBIfam" id="NF001237">
    <property type="entry name" value="PRK00207.1"/>
    <property type="match status" value="1"/>
</dbReference>
<dbReference type="Pfam" id="PF02635">
    <property type="entry name" value="DsrE"/>
    <property type="match status" value="1"/>
</dbReference>
<reference evidence="5 6" key="1">
    <citation type="submission" date="2019-07" db="EMBL/GenBank/DDBJ databases">
        <title>The pathways for chlorine oxyanion respiration interact through the shared metabolite chlorate.</title>
        <authorList>
            <person name="Barnum T.P."/>
            <person name="Cheng Y."/>
            <person name="Hill K.A."/>
            <person name="Lucas L.N."/>
            <person name="Carlson H.K."/>
            <person name="Coates J.D."/>
        </authorList>
    </citation>
    <scope>NUCLEOTIDE SEQUENCE [LARGE SCALE GENOMIC DNA]</scope>
    <source>
        <strain evidence="5">UCB</strain>
    </source>
</reference>
<dbReference type="GO" id="GO:0002143">
    <property type="term" value="P:tRNA wobble position uridine thiolation"/>
    <property type="evidence" value="ECO:0007669"/>
    <property type="project" value="TreeGrafter"/>
</dbReference>
<dbReference type="SUPFAM" id="SSF75169">
    <property type="entry name" value="DsrEFH-like"/>
    <property type="match status" value="1"/>
</dbReference>
<comment type="subcellular location">
    <subcellularLocation>
        <location evidence="1">Cytoplasm</location>
    </subcellularLocation>
</comment>
<dbReference type="NCBIfam" id="TIGR03012">
    <property type="entry name" value="sulf_tusD_dsrE"/>
    <property type="match status" value="1"/>
</dbReference>
<dbReference type="EMBL" id="VMRX01000028">
    <property type="protein sequence ID" value="TVT32837.1"/>
    <property type="molecule type" value="Genomic_DNA"/>
</dbReference>
<dbReference type="AlphaFoldDB" id="A0A558B8K2"/>
<gene>
    <name evidence="5" type="primary">tusD</name>
    <name evidence="5" type="ORF">FHK81_10700</name>
</gene>
<dbReference type="Gene3D" id="3.40.1260.10">
    <property type="entry name" value="DsrEFH-like"/>
    <property type="match status" value="1"/>
</dbReference>
<comment type="similarity">
    <text evidence="2">Belongs to the DsrE/TusD family.</text>
</comment>
<dbReference type="GO" id="GO:0016783">
    <property type="term" value="F:sulfurtransferase activity"/>
    <property type="evidence" value="ECO:0007669"/>
    <property type="project" value="InterPro"/>
</dbReference>
<sequence>MTPLNYTLVITGAPWSSQAPQSALAFARELLVAGHRIDRVFLYGEGVLLASALATPPSDEVNWPKQWAGFLADNAIPATVCIASALRRGIIDDTEQARYELPGNNLLEPFGIAGLGEWVEGNVKSDRVIYFHGSN</sequence>
<proteinExistence type="inferred from homology"/>
<dbReference type="Proteomes" id="UP000319142">
    <property type="component" value="Unassembled WGS sequence"/>
</dbReference>
<evidence type="ECO:0000256" key="3">
    <source>
        <dbReference type="ARBA" id="ARBA00022490"/>
    </source>
</evidence>
<evidence type="ECO:0000256" key="1">
    <source>
        <dbReference type="ARBA" id="ARBA00004496"/>
    </source>
</evidence>
<dbReference type="InterPro" id="IPR017463">
    <property type="entry name" value="Sulphur_relay_TusD/DsrE"/>
</dbReference>
<evidence type="ECO:0000313" key="6">
    <source>
        <dbReference type="Proteomes" id="UP000319142"/>
    </source>
</evidence>
<dbReference type="InterPro" id="IPR027396">
    <property type="entry name" value="DsrEFH-like"/>
</dbReference>
<keyword evidence="4 5" id="KW-0808">Transferase</keyword>
<keyword evidence="3" id="KW-0963">Cytoplasm</keyword>
<evidence type="ECO:0000256" key="4">
    <source>
        <dbReference type="ARBA" id="ARBA00022679"/>
    </source>
</evidence>
<dbReference type="InterPro" id="IPR003787">
    <property type="entry name" value="Sulphur_relay_DsrE/F-like"/>
</dbReference>
<name>A0A558B8K2_9GAMM</name>
<dbReference type="RefSeq" id="WP_273133758.1">
    <property type="nucleotide sequence ID" value="NZ_VMRX01000028.1"/>
</dbReference>
<evidence type="ECO:0000256" key="2">
    <source>
        <dbReference type="ARBA" id="ARBA00007067"/>
    </source>
</evidence>
<comment type="caution">
    <text evidence="5">The sequence shown here is derived from an EMBL/GenBank/DDBJ whole genome shotgun (WGS) entry which is preliminary data.</text>
</comment>
<dbReference type="GO" id="GO:0097163">
    <property type="term" value="F:sulfur carrier activity"/>
    <property type="evidence" value="ECO:0007669"/>
    <property type="project" value="TreeGrafter"/>
</dbReference>
<evidence type="ECO:0000313" key="5">
    <source>
        <dbReference type="EMBL" id="TVT32837.1"/>
    </source>
</evidence>
<dbReference type="PANTHER" id="PTHR34874:SF3">
    <property type="entry name" value="SULFURTRANSFERASE TUSD"/>
    <property type="match status" value="1"/>
</dbReference>
<dbReference type="EC" id="2.8.1.-" evidence="5"/>
<protein>
    <submittedName>
        <fullName evidence="5">Sulfurtransferase complex subunit TusD</fullName>
        <ecNumber evidence="5">2.8.1.-</ecNumber>
    </submittedName>
</protein>